<evidence type="ECO:0000256" key="3">
    <source>
        <dbReference type="ARBA" id="ARBA00022833"/>
    </source>
</evidence>
<accession>A0A398ACV5</accession>
<evidence type="ECO:0000259" key="6">
    <source>
        <dbReference type="PROSITE" id="PS50966"/>
    </source>
</evidence>
<dbReference type="AlphaFoldDB" id="A0A398ACV5"/>
<gene>
    <name evidence="7" type="ORF">BRARA_B02676</name>
</gene>
<organism evidence="7 8">
    <name type="scientific">Brassica campestris</name>
    <name type="common">Field mustard</name>
    <dbReference type="NCBI Taxonomy" id="3711"/>
    <lineage>
        <taxon>Eukaryota</taxon>
        <taxon>Viridiplantae</taxon>
        <taxon>Streptophyta</taxon>
        <taxon>Embryophyta</taxon>
        <taxon>Tracheophyta</taxon>
        <taxon>Spermatophyta</taxon>
        <taxon>Magnoliopsida</taxon>
        <taxon>eudicotyledons</taxon>
        <taxon>Gunneridae</taxon>
        <taxon>Pentapetalae</taxon>
        <taxon>rosids</taxon>
        <taxon>malvids</taxon>
        <taxon>Brassicales</taxon>
        <taxon>Brassicaceae</taxon>
        <taxon>Brassiceae</taxon>
        <taxon>Brassica</taxon>
    </lineage>
</organism>
<dbReference type="PROSITE" id="PS50966">
    <property type="entry name" value="ZF_SWIM"/>
    <property type="match status" value="1"/>
</dbReference>
<reference evidence="7 8" key="1">
    <citation type="submission" date="2018-06" db="EMBL/GenBank/DDBJ databases">
        <title>WGS assembly of Brassica rapa FPsc.</title>
        <authorList>
            <person name="Bowman J."/>
            <person name="Kohchi T."/>
            <person name="Yamato K."/>
            <person name="Jenkins J."/>
            <person name="Shu S."/>
            <person name="Ishizaki K."/>
            <person name="Yamaoka S."/>
            <person name="Nishihama R."/>
            <person name="Nakamura Y."/>
            <person name="Berger F."/>
            <person name="Adam C."/>
            <person name="Aki S."/>
            <person name="Althoff F."/>
            <person name="Araki T."/>
            <person name="Arteaga-Vazquez M."/>
            <person name="Balasubrmanian S."/>
            <person name="Bauer D."/>
            <person name="Boehm C."/>
            <person name="Briginshaw L."/>
            <person name="Caballero-Perez J."/>
            <person name="Catarino B."/>
            <person name="Chen F."/>
            <person name="Chiyoda S."/>
            <person name="Chovatia M."/>
            <person name="Davies K."/>
            <person name="Delmans M."/>
            <person name="Demura T."/>
            <person name="Dierschke T."/>
            <person name="Dolan L."/>
            <person name="Dorantes-Acosta A."/>
            <person name="Eklund D."/>
            <person name="Florent S."/>
            <person name="Flores-Sandoval E."/>
            <person name="Fujiyama A."/>
            <person name="Fukuzawa H."/>
            <person name="Galik B."/>
            <person name="Grimanelli D."/>
            <person name="Grimwood J."/>
            <person name="Grossniklaus U."/>
            <person name="Hamada T."/>
            <person name="Haseloff J."/>
            <person name="Hetherington A."/>
            <person name="Higo A."/>
            <person name="Hirakawa Y."/>
            <person name="Hundley H."/>
            <person name="Ikeda Y."/>
            <person name="Inoue K."/>
            <person name="Inoue S."/>
            <person name="Ishida S."/>
            <person name="Jia Q."/>
            <person name="Kakita M."/>
            <person name="Kanazawa T."/>
            <person name="Kawai Y."/>
            <person name="Kawashima T."/>
            <person name="Kennedy M."/>
            <person name="Kinose K."/>
            <person name="Kinoshita T."/>
            <person name="Kohara Y."/>
            <person name="Koide E."/>
            <person name="Komatsu K."/>
            <person name="Kopischke S."/>
            <person name="Kubo M."/>
            <person name="Kyozuka J."/>
            <person name="Lagercrantz U."/>
            <person name="Lin S."/>
            <person name="Lindquist E."/>
            <person name="Lipzen A."/>
            <person name="Lu C."/>
            <person name="Luna E."/>
            <person name="Martienssen R."/>
            <person name="Minamino N."/>
            <person name="Mizutani M."/>
            <person name="Mizutani M."/>
            <person name="Mochizuki N."/>
            <person name="Monte I."/>
            <person name="Mosher R."/>
            <person name="Nagasaki H."/>
            <person name="Nakagami H."/>
            <person name="Naramoto S."/>
            <person name="Nishitani K."/>
            <person name="Ohtani M."/>
            <person name="Okamoto T."/>
            <person name="Okumura M."/>
            <person name="Phillips J."/>
            <person name="Pollak B."/>
            <person name="Reinders A."/>
            <person name="Roevekamp M."/>
            <person name="Sano R."/>
            <person name="Sawa S."/>
            <person name="Schmid M."/>
            <person name="Shirakawa M."/>
            <person name="Solano R."/>
            <person name="Spunde A."/>
            <person name="Suetsugu N."/>
            <person name="Sugano S."/>
            <person name="Sugiyama A."/>
            <person name="Sun R."/>
            <person name="Suzuki Y."/>
            <person name="Takenaka M."/>
            <person name="Takezawa D."/>
            <person name="Tomogane H."/>
            <person name="Tsuzuki M."/>
            <person name="Ueda T."/>
            <person name="Umeda M."/>
            <person name="Ward J."/>
            <person name="Watanabe Y."/>
            <person name="Yazaki K."/>
            <person name="Yokoyama R."/>
            <person name="Yoshitake Y."/>
            <person name="Yotsui I."/>
            <person name="Zachgo S."/>
            <person name="Schmutz J."/>
        </authorList>
    </citation>
    <scope>NUCLEOTIDE SEQUENCE [LARGE SCALE GENOMIC DNA]</scope>
    <source>
        <strain evidence="8">cv. B-3</strain>
    </source>
</reference>
<evidence type="ECO:0000256" key="1">
    <source>
        <dbReference type="ARBA" id="ARBA00022723"/>
    </source>
</evidence>
<keyword evidence="3" id="KW-0862">Zinc</keyword>
<feature type="compositionally biased region" description="Acidic residues" evidence="5">
    <location>
        <begin position="126"/>
        <end position="135"/>
    </location>
</feature>
<dbReference type="PANTHER" id="PTHR31973">
    <property type="entry name" value="POLYPROTEIN, PUTATIVE-RELATED"/>
    <property type="match status" value="1"/>
</dbReference>
<dbReference type="InterPro" id="IPR018289">
    <property type="entry name" value="MULE_transposase_dom"/>
</dbReference>
<sequence>MSADVVDMYGQRVCYKFPYEDLSSLKVLFDGGLNFQKMCDPTQYVKTVEIYLEIYLKDNDVNNEAEEKAQDGETSPHDGADPGKERDKARDNSEPDPRDEHVEDIVAEFVDEEEYNEAYRDTPPSSDDEEGDFESGYERWRRGSGELKIMQVFESITEFKKAVLKYALKGGWNVKYTRWGDIIFEAKCVVVGEVPCTWRIYCSYEKILTCTKDGYCKLLTDHVIAKLLINEIRHDNALMPRLIQEIIEDKYNLTVTHDIARKARKRALEMISNEFDEQFARIKDYKEKILEKNHGSTCDVVTINRDDGVEIFDKFYVCFKALKTIWRAYCRSIIRIDGCFMKSTSKGQLLAAVGRDSNNQIYPVAWGYVTWNRKRAWGIVQVEDTDNWKWFIERVKYDLNLQSSQGFTLISDKHKSLIKAFDEELLQIEHRMCARYIYGNVKKLHPNKPKFKKLYWAVTTSFNEGDYKAALKELKALDSQIYDDLMVRDPKTCTRAFFSTTSTCEDGLNNFPKSYNSGLKKARSLPLVEMFETMRRQRMVRIEVRKKKLLKYRKKYSENVANTITEEEEKRKWCKKRTPCPNGVSEVQENNISYIVNMDKRTCSCRRWDLIGIPCRHALKVIKDKKLNSEDFVAECSLTTLWKKKYNNSITPVEGMKFLKDAPGSHIEPPPRPKEKGRKKNPQKRKKSVHESPTKGKKVSGHFEKIHCYQSGTEWHNSLYCDRPGAPNKPRKIYPRKKKQPSQGETMSVDHAASSVHLNK</sequence>
<evidence type="ECO:0000256" key="4">
    <source>
        <dbReference type="PROSITE-ProRule" id="PRU00325"/>
    </source>
</evidence>
<feature type="compositionally biased region" description="Basic residues" evidence="5">
    <location>
        <begin position="729"/>
        <end position="740"/>
    </location>
</feature>
<feature type="domain" description="SWIM-type" evidence="6">
    <location>
        <begin position="594"/>
        <end position="626"/>
    </location>
</feature>
<dbReference type="EMBL" id="CM010629">
    <property type="protein sequence ID" value="RID75642.1"/>
    <property type="molecule type" value="Genomic_DNA"/>
</dbReference>
<evidence type="ECO:0000256" key="2">
    <source>
        <dbReference type="ARBA" id="ARBA00022771"/>
    </source>
</evidence>
<proteinExistence type="predicted"/>
<name>A0A398ACV5_BRACM</name>
<evidence type="ECO:0000313" key="7">
    <source>
        <dbReference type="EMBL" id="RID75642.1"/>
    </source>
</evidence>
<dbReference type="Pfam" id="PF04434">
    <property type="entry name" value="SWIM"/>
    <property type="match status" value="1"/>
</dbReference>
<dbReference type="SMART" id="SM00575">
    <property type="entry name" value="ZnF_PMZ"/>
    <property type="match status" value="1"/>
</dbReference>
<dbReference type="InterPro" id="IPR006564">
    <property type="entry name" value="Znf_PMZ"/>
</dbReference>
<evidence type="ECO:0000313" key="8">
    <source>
        <dbReference type="Proteomes" id="UP000264353"/>
    </source>
</evidence>
<dbReference type="InterPro" id="IPR007527">
    <property type="entry name" value="Znf_SWIM"/>
</dbReference>
<keyword evidence="1" id="KW-0479">Metal-binding</keyword>
<feature type="region of interest" description="Disordered" evidence="5">
    <location>
        <begin position="116"/>
        <end position="135"/>
    </location>
</feature>
<feature type="compositionally biased region" description="Basic residues" evidence="5">
    <location>
        <begin position="675"/>
        <end position="688"/>
    </location>
</feature>
<keyword evidence="2 4" id="KW-0863">Zinc-finger</keyword>
<evidence type="ECO:0000256" key="5">
    <source>
        <dbReference type="SAM" id="MobiDB-lite"/>
    </source>
</evidence>
<dbReference type="Pfam" id="PF10551">
    <property type="entry name" value="MULE"/>
    <property type="match status" value="1"/>
</dbReference>
<dbReference type="GO" id="GO:0008270">
    <property type="term" value="F:zinc ion binding"/>
    <property type="evidence" value="ECO:0007669"/>
    <property type="project" value="UniProtKB-KW"/>
</dbReference>
<dbReference type="PANTHER" id="PTHR31973:SF187">
    <property type="entry name" value="MUTATOR TRANSPOSASE MUDRA PROTEIN"/>
    <property type="match status" value="1"/>
</dbReference>
<feature type="region of interest" description="Disordered" evidence="5">
    <location>
        <begin position="657"/>
        <end position="703"/>
    </location>
</feature>
<dbReference type="Proteomes" id="UP000264353">
    <property type="component" value="Chromosome A2"/>
</dbReference>
<feature type="region of interest" description="Disordered" evidence="5">
    <location>
        <begin position="719"/>
        <end position="760"/>
    </location>
</feature>
<feature type="region of interest" description="Disordered" evidence="5">
    <location>
        <begin position="65"/>
        <end position="103"/>
    </location>
</feature>
<protein>
    <recommendedName>
        <fullName evidence="6">SWIM-type domain-containing protein</fullName>
    </recommendedName>
</protein>